<evidence type="ECO:0000313" key="3">
    <source>
        <dbReference type="Proteomes" id="UP000003990"/>
    </source>
</evidence>
<dbReference type="InterPro" id="IPR036291">
    <property type="entry name" value="NAD(P)-bd_dom_sf"/>
</dbReference>
<dbReference type="SUPFAM" id="SSF51735">
    <property type="entry name" value="NAD(P)-binding Rossmann-fold domains"/>
    <property type="match status" value="1"/>
</dbReference>
<dbReference type="Gene3D" id="3.40.50.720">
    <property type="entry name" value="NAD(P)-binding Rossmann-like Domain"/>
    <property type="match status" value="1"/>
</dbReference>
<name>A0ABM9ZA61_9HYPH</name>
<dbReference type="Pfam" id="PF01408">
    <property type="entry name" value="GFO_IDH_MocA"/>
    <property type="match status" value="1"/>
</dbReference>
<dbReference type="PANTHER" id="PTHR43818">
    <property type="entry name" value="BCDNA.GH03377"/>
    <property type="match status" value="1"/>
</dbReference>
<dbReference type="EMBL" id="DS999669">
    <property type="protein sequence ID" value="EEX96593.1"/>
    <property type="molecule type" value="Genomic_DNA"/>
</dbReference>
<sequence length="403" mass="44510">MIFEKPFLSGEANMSHAIANLEHHHFKYALFRRPGDIHVHFFGTATLSFSDGVKTEAGDQFEICAKPFRYPLVNRLGQAAAENHRARIVRAEMTTSPDIALAIVGLGKIARDQHLPAIASVDGVALAAVASRNAGLDGTPSFHDIEQLLASDVMFDAVSLCTPPQGRFNQAHAALKAGKHVMLEKPPGATISEVHALERLAERQGVSLYATWHSREAAAVGPAREFLKDALIRSVSVAWKEDVRHWHPGQQWIWEPGGLGVFDPGINALSIVTHILPEAFFLTRSDLYFPANRAAPIAADLRFHTGSGIPVSFELDWRQTGPQTWDICVETDKGTLLLSHGGSRMTVAGEEKMAEPDREYQRLYRNFVQLVRERRSDVDLAPLTHVADAFLLGKRHLVEAFDD</sequence>
<evidence type="ECO:0000313" key="2">
    <source>
        <dbReference type="EMBL" id="EEX96593.1"/>
    </source>
</evidence>
<dbReference type="PANTHER" id="PTHR43818:SF7">
    <property type="entry name" value="DEHYDROGENASE"/>
    <property type="match status" value="1"/>
</dbReference>
<keyword evidence="3" id="KW-1185">Reference proteome</keyword>
<evidence type="ECO:0000259" key="1">
    <source>
        <dbReference type="Pfam" id="PF01408"/>
    </source>
</evidence>
<accession>A0ABM9ZA61</accession>
<dbReference type="Gene3D" id="3.30.360.10">
    <property type="entry name" value="Dihydrodipicolinate Reductase, domain 2"/>
    <property type="match status" value="1"/>
</dbReference>
<protein>
    <submittedName>
        <fullName evidence="2">Galactose 1-dehydrogenase</fullName>
    </submittedName>
</protein>
<proteinExistence type="predicted"/>
<dbReference type="Proteomes" id="UP000003990">
    <property type="component" value="Unassembled WGS sequence"/>
</dbReference>
<gene>
    <name evidence="2" type="ORF">BAIG_00981</name>
</gene>
<reference evidence="2 3" key="1">
    <citation type="submission" date="2008-12" db="EMBL/GenBank/DDBJ databases">
        <title>The Genome Sequence of Brucella ceti M644/93/1.</title>
        <authorList>
            <consortium name="The Broad Institute Genome Sequencing Platform"/>
            <person name="Ward D."/>
            <person name="Young S.K."/>
            <person name="Kodira C.D."/>
            <person name="Zeng Q."/>
            <person name="Koehrsen M."/>
            <person name="Alvarado L."/>
            <person name="Berlin A."/>
            <person name="Borenstein D."/>
            <person name="Chen Z."/>
            <person name="Engels R."/>
            <person name="Freedman E."/>
            <person name="Gellesch M."/>
            <person name="Goldberg J."/>
            <person name="Griggs A."/>
            <person name="Gujja S."/>
            <person name="Heiman D."/>
            <person name="Hepburn T."/>
            <person name="Howarth C."/>
            <person name="Jen D."/>
            <person name="Larson L."/>
            <person name="Lewis B."/>
            <person name="Mehta T."/>
            <person name="Park D."/>
            <person name="Pearson M."/>
            <person name="Roberts A."/>
            <person name="Saif S."/>
            <person name="Shea T."/>
            <person name="Shenoy N."/>
            <person name="Sisk P."/>
            <person name="Stolte C."/>
            <person name="Sykes S."/>
            <person name="Walk T."/>
            <person name="White J."/>
            <person name="Yandava C."/>
            <person name="Whatmore A.M."/>
            <person name="Perrett L.L."/>
            <person name="O'Callaghan D."/>
            <person name="Nusbaum C."/>
            <person name="Galagan J."/>
            <person name="Birren B."/>
        </authorList>
    </citation>
    <scope>NUCLEOTIDE SEQUENCE [LARGE SCALE GENOMIC DNA]</scope>
    <source>
        <strain evidence="2 3">M644/93/1</strain>
    </source>
</reference>
<dbReference type="InterPro" id="IPR050463">
    <property type="entry name" value="Gfo/Idh/MocA_oxidrdct_glycsds"/>
</dbReference>
<dbReference type="InterPro" id="IPR000683">
    <property type="entry name" value="Gfo/Idh/MocA-like_OxRdtase_N"/>
</dbReference>
<organism evidence="2 3">
    <name type="scientific">Brucella ceti M644/93/1</name>
    <dbReference type="NCBI Taxonomy" id="520459"/>
    <lineage>
        <taxon>Bacteria</taxon>
        <taxon>Pseudomonadati</taxon>
        <taxon>Pseudomonadota</taxon>
        <taxon>Alphaproteobacteria</taxon>
        <taxon>Hyphomicrobiales</taxon>
        <taxon>Brucellaceae</taxon>
        <taxon>Brucella/Ochrobactrum group</taxon>
        <taxon>Brucella</taxon>
    </lineage>
</organism>
<feature type="domain" description="Gfo/Idh/MocA-like oxidoreductase N-terminal" evidence="1">
    <location>
        <begin position="101"/>
        <end position="208"/>
    </location>
</feature>